<proteinExistence type="inferred from homology"/>
<dbReference type="Gene3D" id="1.20.120.980">
    <property type="entry name" value="Serine carboxypeptidase S28, SKS domain"/>
    <property type="match status" value="1"/>
</dbReference>
<dbReference type="Proteomes" id="UP000069272">
    <property type="component" value="Chromosome 3L"/>
</dbReference>
<evidence type="ECO:0000313" key="6">
    <source>
        <dbReference type="EnsemblMetazoa" id="AALB004449-PA"/>
    </source>
</evidence>
<dbReference type="OrthoDB" id="1735038at2759"/>
<protein>
    <submittedName>
        <fullName evidence="6">Uncharacterized protein</fullName>
    </submittedName>
</protein>
<dbReference type="SUPFAM" id="SSF53474">
    <property type="entry name" value="alpha/beta-Hydrolases"/>
    <property type="match status" value="1"/>
</dbReference>
<dbReference type="EnsemblMetazoa" id="AALB004449-RA">
    <property type="protein sequence ID" value="AALB004449-PA"/>
    <property type="gene ID" value="AALB004449"/>
</dbReference>
<keyword evidence="7" id="KW-1185">Reference proteome</keyword>
<sequence>MARMALDRTVLVFILALVTLGEVNGLRSFWRGKRFHPDAPSRTVTRTEVDGASEAAFGQQPQQQHNKDSPDQWFEQILDHNDPTNEATWQQRYYVNDQFFDSSNPHAPVFLMIGGEGEATARWMHEGAWIHYAKTHGALCFQLEHRFYGKSHPTTDLSTKNLAYLTSEQALADLAYFIEAMNEKYQLHPDTNLWIAFGGSYPGSLAAWLREKYPSLVHGSISSSGPLLAKIDFIEYYDTVVRSLASYSPGCVEAVRSAMQQAETLLKHMIGQRTLNDKFKLCDPIEKSIDNPLDVASLFEALASNFAGVVQYNKDNSPHATITIDEVCDVMMNTTIGAPVGRLAEVNRMLLAQGNQSCLDYVYDKSVRQMQNISWDSEVASGARQWTFQTCNEFGFYQTSNNASAVFGDRFPAEFFVRQCADIYGTRYGEAALARGVYRTNVNYGALNPATTNVLYVHGSIDPWHRLGLTESNDLHTPVIFIDGTAHCANMYEPKESDFPQLKQARLEIDTFITNLLAIKD</sequence>
<keyword evidence="5" id="KW-0325">Glycoprotein</keyword>
<dbReference type="InterPro" id="IPR042269">
    <property type="entry name" value="Ser_carbopepase_S28_SKS"/>
</dbReference>
<dbReference type="GO" id="GO:0070008">
    <property type="term" value="F:serine-type exopeptidase activity"/>
    <property type="evidence" value="ECO:0007669"/>
    <property type="project" value="InterPro"/>
</dbReference>
<dbReference type="InterPro" id="IPR008758">
    <property type="entry name" value="Peptidase_S28"/>
</dbReference>
<accession>A0A182FD62</accession>
<dbReference type="RefSeq" id="XP_035785558.1">
    <property type="nucleotide sequence ID" value="XM_035929665.1"/>
</dbReference>
<dbReference type="KEGG" id="aali:118463220"/>
<comment type="similarity">
    <text evidence="1">Belongs to the peptidase S28 family.</text>
</comment>
<dbReference type="GO" id="GO:0008239">
    <property type="term" value="F:dipeptidyl-peptidase activity"/>
    <property type="evidence" value="ECO:0007669"/>
    <property type="project" value="TreeGrafter"/>
</dbReference>
<evidence type="ECO:0000256" key="3">
    <source>
        <dbReference type="ARBA" id="ARBA00022729"/>
    </source>
</evidence>
<reference evidence="6" key="2">
    <citation type="submission" date="2022-08" db="UniProtKB">
        <authorList>
            <consortium name="EnsemblMetazoa"/>
        </authorList>
    </citation>
    <scope>IDENTIFICATION</scope>
    <source>
        <strain evidence="6">STECLA/ALBI9_A</strain>
    </source>
</reference>
<organism evidence="6 7">
    <name type="scientific">Anopheles albimanus</name>
    <name type="common">New world malaria mosquito</name>
    <dbReference type="NCBI Taxonomy" id="7167"/>
    <lineage>
        <taxon>Eukaryota</taxon>
        <taxon>Metazoa</taxon>
        <taxon>Ecdysozoa</taxon>
        <taxon>Arthropoda</taxon>
        <taxon>Hexapoda</taxon>
        <taxon>Insecta</taxon>
        <taxon>Pterygota</taxon>
        <taxon>Neoptera</taxon>
        <taxon>Endopterygota</taxon>
        <taxon>Diptera</taxon>
        <taxon>Nematocera</taxon>
        <taxon>Culicoidea</taxon>
        <taxon>Culicidae</taxon>
        <taxon>Anophelinae</taxon>
        <taxon>Anopheles</taxon>
    </lineage>
</organism>
<dbReference type="VEuPathDB" id="VectorBase:AALB20_031807"/>
<dbReference type="AlphaFoldDB" id="A0A182FD62"/>
<evidence type="ECO:0000313" key="7">
    <source>
        <dbReference type="Proteomes" id="UP000069272"/>
    </source>
</evidence>
<dbReference type="Pfam" id="PF05577">
    <property type="entry name" value="Peptidase_S28"/>
    <property type="match status" value="1"/>
</dbReference>
<evidence type="ECO:0000256" key="1">
    <source>
        <dbReference type="ARBA" id="ARBA00011079"/>
    </source>
</evidence>
<dbReference type="VEuPathDB" id="VectorBase:AALB004449"/>
<dbReference type="Gene3D" id="3.40.50.1820">
    <property type="entry name" value="alpha/beta hydrolase"/>
    <property type="match status" value="1"/>
</dbReference>
<dbReference type="GeneID" id="118463220"/>
<dbReference type="PANTHER" id="PTHR11010:SF117">
    <property type="entry name" value="SERINE PROTEASE 16"/>
    <property type="match status" value="1"/>
</dbReference>
<keyword evidence="2" id="KW-0645">Protease</keyword>
<dbReference type="FunFam" id="1.20.120.980:FF:000003">
    <property type="entry name" value="Serine protease 16"/>
    <property type="match status" value="1"/>
</dbReference>
<keyword evidence="3" id="KW-0732">Signal</keyword>
<dbReference type="GO" id="GO:0006508">
    <property type="term" value="P:proteolysis"/>
    <property type="evidence" value="ECO:0007669"/>
    <property type="project" value="UniProtKB-KW"/>
</dbReference>
<dbReference type="InterPro" id="IPR029058">
    <property type="entry name" value="AB_hydrolase_fold"/>
</dbReference>
<keyword evidence="4" id="KW-0378">Hydrolase</keyword>
<evidence type="ECO:0000256" key="2">
    <source>
        <dbReference type="ARBA" id="ARBA00022670"/>
    </source>
</evidence>
<dbReference type="PANTHER" id="PTHR11010">
    <property type="entry name" value="PROTEASE S28 PRO-X CARBOXYPEPTIDASE-RELATED"/>
    <property type="match status" value="1"/>
</dbReference>
<reference evidence="6 7" key="1">
    <citation type="journal article" date="2017" name="G3 (Bethesda)">
        <title>The Physical Genome Mapping of Anopheles albimanus Corrected Scaffold Misassemblies and Identified Interarm Rearrangements in Genus Anopheles.</title>
        <authorList>
            <person name="Artemov G.N."/>
            <person name="Peery A.N."/>
            <person name="Jiang X."/>
            <person name="Tu Z."/>
            <person name="Stegniy V.N."/>
            <person name="Sharakhova M.V."/>
            <person name="Sharakhov I.V."/>
        </authorList>
    </citation>
    <scope>NUCLEOTIDE SEQUENCE [LARGE SCALE GENOMIC DNA]</scope>
    <source>
        <strain evidence="6 7">ALBI9_A</strain>
    </source>
</reference>
<evidence type="ECO:0000256" key="5">
    <source>
        <dbReference type="ARBA" id="ARBA00023180"/>
    </source>
</evidence>
<name>A0A182FD62_ANOAL</name>
<evidence type="ECO:0000256" key="4">
    <source>
        <dbReference type="ARBA" id="ARBA00022801"/>
    </source>
</evidence>